<dbReference type="EnsemblPlants" id="TuG1812G0500001500.01.T01">
    <property type="protein sequence ID" value="TuG1812G0500001500.01.T01.cds245249"/>
    <property type="gene ID" value="TuG1812G0500001500.01"/>
</dbReference>
<evidence type="ECO:0000313" key="2">
    <source>
        <dbReference type="Proteomes" id="UP000015106"/>
    </source>
</evidence>
<protein>
    <submittedName>
        <fullName evidence="1">Uncharacterized protein</fullName>
    </submittedName>
</protein>
<organism evidence="1 2">
    <name type="scientific">Triticum urartu</name>
    <name type="common">Red wild einkorn</name>
    <name type="synonym">Crithodium urartu</name>
    <dbReference type="NCBI Taxonomy" id="4572"/>
    <lineage>
        <taxon>Eukaryota</taxon>
        <taxon>Viridiplantae</taxon>
        <taxon>Streptophyta</taxon>
        <taxon>Embryophyta</taxon>
        <taxon>Tracheophyta</taxon>
        <taxon>Spermatophyta</taxon>
        <taxon>Magnoliopsida</taxon>
        <taxon>Liliopsida</taxon>
        <taxon>Poales</taxon>
        <taxon>Poaceae</taxon>
        <taxon>BOP clade</taxon>
        <taxon>Pooideae</taxon>
        <taxon>Triticodae</taxon>
        <taxon>Triticeae</taxon>
        <taxon>Triticinae</taxon>
        <taxon>Triticum</taxon>
    </lineage>
</organism>
<reference evidence="1" key="2">
    <citation type="submission" date="2018-03" db="EMBL/GenBank/DDBJ databases">
        <title>The Triticum urartu genome reveals the dynamic nature of wheat genome evolution.</title>
        <authorList>
            <person name="Ling H."/>
            <person name="Ma B."/>
            <person name="Shi X."/>
            <person name="Liu H."/>
            <person name="Dong L."/>
            <person name="Sun H."/>
            <person name="Cao Y."/>
            <person name="Gao Q."/>
            <person name="Zheng S."/>
            <person name="Li Y."/>
            <person name="Yu Y."/>
            <person name="Du H."/>
            <person name="Qi M."/>
            <person name="Li Y."/>
            <person name="Yu H."/>
            <person name="Cui Y."/>
            <person name="Wang N."/>
            <person name="Chen C."/>
            <person name="Wu H."/>
            <person name="Zhao Y."/>
            <person name="Zhang J."/>
            <person name="Li Y."/>
            <person name="Zhou W."/>
            <person name="Zhang B."/>
            <person name="Hu W."/>
            <person name="Eijk M."/>
            <person name="Tang J."/>
            <person name="Witsenboer H."/>
            <person name="Zhao S."/>
            <person name="Li Z."/>
            <person name="Zhang A."/>
            <person name="Wang D."/>
            <person name="Liang C."/>
        </authorList>
    </citation>
    <scope>NUCLEOTIDE SEQUENCE [LARGE SCALE GENOMIC DNA]</scope>
    <source>
        <strain evidence="1">cv. G1812</strain>
    </source>
</reference>
<dbReference type="Gramene" id="TuG1812G0500001500.01.T01">
    <property type="protein sequence ID" value="TuG1812G0500001500.01.T01.cds245249"/>
    <property type="gene ID" value="TuG1812G0500001500.01"/>
</dbReference>
<dbReference type="Proteomes" id="UP000015106">
    <property type="component" value="Chromosome 5"/>
</dbReference>
<accession>A0A8R7UG38</accession>
<reference evidence="1" key="3">
    <citation type="submission" date="2022-06" db="UniProtKB">
        <authorList>
            <consortium name="EnsemblPlants"/>
        </authorList>
    </citation>
    <scope>IDENTIFICATION</scope>
</reference>
<dbReference type="AlphaFoldDB" id="A0A8R7UG38"/>
<keyword evidence="2" id="KW-1185">Reference proteome</keyword>
<name>A0A8R7UG38_TRIUA</name>
<reference evidence="2" key="1">
    <citation type="journal article" date="2013" name="Nature">
        <title>Draft genome of the wheat A-genome progenitor Triticum urartu.</title>
        <authorList>
            <person name="Ling H.Q."/>
            <person name="Zhao S."/>
            <person name="Liu D."/>
            <person name="Wang J."/>
            <person name="Sun H."/>
            <person name="Zhang C."/>
            <person name="Fan H."/>
            <person name="Li D."/>
            <person name="Dong L."/>
            <person name="Tao Y."/>
            <person name="Gao C."/>
            <person name="Wu H."/>
            <person name="Li Y."/>
            <person name="Cui Y."/>
            <person name="Guo X."/>
            <person name="Zheng S."/>
            <person name="Wang B."/>
            <person name="Yu K."/>
            <person name="Liang Q."/>
            <person name="Yang W."/>
            <person name="Lou X."/>
            <person name="Chen J."/>
            <person name="Feng M."/>
            <person name="Jian J."/>
            <person name="Zhang X."/>
            <person name="Luo G."/>
            <person name="Jiang Y."/>
            <person name="Liu J."/>
            <person name="Wang Z."/>
            <person name="Sha Y."/>
            <person name="Zhang B."/>
            <person name="Wu H."/>
            <person name="Tang D."/>
            <person name="Shen Q."/>
            <person name="Xue P."/>
            <person name="Zou S."/>
            <person name="Wang X."/>
            <person name="Liu X."/>
            <person name="Wang F."/>
            <person name="Yang Y."/>
            <person name="An X."/>
            <person name="Dong Z."/>
            <person name="Zhang K."/>
            <person name="Zhang X."/>
            <person name="Luo M.C."/>
            <person name="Dvorak J."/>
            <person name="Tong Y."/>
            <person name="Wang J."/>
            <person name="Yang H."/>
            <person name="Li Z."/>
            <person name="Wang D."/>
            <person name="Zhang A."/>
            <person name="Wang J."/>
        </authorList>
    </citation>
    <scope>NUCLEOTIDE SEQUENCE</scope>
    <source>
        <strain evidence="2">cv. G1812</strain>
    </source>
</reference>
<proteinExistence type="predicted"/>
<sequence>MDTDGGHQSTPCMRLDCGDALDSTFPGIIFLPSPMVQLEFRPAARSSIALKVQLECSSVAPSSTGLKARQ</sequence>
<evidence type="ECO:0000313" key="1">
    <source>
        <dbReference type="EnsemblPlants" id="TuG1812G0500001500.01.T01.cds245249"/>
    </source>
</evidence>